<dbReference type="PIRSF" id="PIRSF016838">
    <property type="entry name" value="PafC"/>
    <property type="match status" value="1"/>
</dbReference>
<name>C8X624_NAKMY</name>
<dbReference type="InterPro" id="IPR036390">
    <property type="entry name" value="WH_DNA-bd_sf"/>
</dbReference>
<dbReference type="PROSITE" id="PS51000">
    <property type="entry name" value="HTH_DEOR_2"/>
    <property type="match status" value="1"/>
</dbReference>
<evidence type="ECO:0000256" key="3">
    <source>
        <dbReference type="ARBA" id="ARBA00023163"/>
    </source>
</evidence>
<dbReference type="InterPro" id="IPR051534">
    <property type="entry name" value="CBASS_pafABC_assoc_protein"/>
</dbReference>
<dbReference type="GO" id="GO:0003677">
    <property type="term" value="F:DNA binding"/>
    <property type="evidence" value="ECO:0007669"/>
    <property type="project" value="UniProtKB-KW"/>
</dbReference>
<evidence type="ECO:0000313" key="6">
    <source>
        <dbReference type="Proteomes" id="UP000002218"/>
    </source>
</evidence>
<dbReference type="AlphaFoldDB" id="C8X624"/>
<dbReference type="KEGG" id="nml:Namu_0367"/>
<dbReference type="PANTHER" id="PTHR34580">
    <property type="match status" value="1"/>
</dbReference>
<dbReference type="PROSITE" id="PS00894">
    <property type="entry name" value="HTH_DEOR_1"/>
    <property type="match status" value="1"/>
</dbReference>
<keyword evidence="6" id="KW-1185">Reference proteome</keyword>
<dbReference type="InterPro" id="IPR028349">
    <property type="entry name" value="PafC-like"/>
</dbReference>
<dbReference type="InterPro" id="IPR036388">
    <property type="entry name" value="WH-like_DNA-bd_sf"/>
</dbReference>
<evidence type="ECO:0000259" key="4">
    <source>
        <dbReference type="PROSITE" id="PS51000"/>
    </source>
</evidence>
<dbReference type="GO" id="GO:0003700">
    <property type="term" value="F:DNA-binding transcription factor activity"/>
    <property type="evidence" value="ECO:0007669"/>
    <property type="project" value="InterPro"/>
</dbReference>
<dbReference type="Pfam" id="PF13280">
    <property type="entry name" value="WYL"/>
    <property type="match status" value="1"/>
</dbReference>
<dbReference type="Gene3D" id="1.10.10.10">
    <property type="entry name" value="Winged helix-like DNA-binding domain superfamily/Winged helix DNA-binding domain"/>
    <property type="match status" value="1"/>
</dbReference>
<dbReference type="eggNOG" id="COG2378">
    <property type="taxonomic scope" value="Bacteria"/>
</dbReference>
<organism evidence="5 6">
    <name type="scientific">Nakamurella multipartita (strain ATCC 700099 / DSM 44233 / CIP 104796 / JCM 9543 / NBRC 105858 / Y-104)</name>
    <name type="common">Microsphaera multipartita</name>
    <dbReference type="NCBI Taxonomy" id="479431"/>
    <lineage>
        <taxon>Bacteria</taxon>
        <taxon>Bacillati</taxon>
        <taxon>Actinomycetota</taxon>
        <taxon>Actinomycetes</taxon>
        <taxon>Nakamurellales</taxon>
        <taxon>Nakamurellaceae</taxon>
        <taxon>Nakamurella</taxon>
    </lineage>
</organism>
<reference evidence="6" key="1">
    <citation type="submission" date="2009-09" db="EMBL/GenBank/DDBJ databases">
        <title>The complete genome of Nakamurella multipartita DSM 44233.</title>
        <authorList>
            <consortium name="US DOE Joint Genome Institute (JGI-PGF)"/>
            <person name="Lucas S."/>
            <person name="Copeland A."/>
            <person name="Lapidus A."/>
            <person name="Glavina del Rio T."/>
            <person name="Dalin E."/>
            <person name="Tice H."/>
            <person name="Bruce D."/>
            <person name="Goodwin L."/>
            <person name="Pitluck S."/>
            <person name="Kyrpides N."/>
            <person name="Mavromatis K."/>
            <person name="Ivanova N."/>
            <person name="Ovchinnikova G."/>
            <person name="Sims D."/>
            <person name="Meincke L."/>
            <person name="Brettin T."/>
            <person name="Detter J.C."/>
            <person name="Han C."/>
            <person name="Larimer F."/>
            <person name="Land M."/>
            <person name="Hauser L."/>
            <person name="Markowitz V."/>
            <person name="Cheng J.-F."/>
            <person name="Hugenholtz P."/>
            <person name="Woyke T."/>
            <person name="Wu D."/>
            <person name="Klenk H.-P."/>
            <person name="Eisen J.A."/>
        </authorList>
    </citation>
    <scope>NUCLEOTIDE SEQUENCE [LARGE SCALE GENOMIC DNA]</scope>
    <source>
        <strain evidence="6">ATCC 700099 / DSM 44233 / CIP 104796 / JCM 9543 / NBRC 105858 / Y-104</strain>
    </source>
</reference>
<dbReference type="InterPro" id="IPR018356">
    <property type="entry name" value="Tscrpt_reg_HTH_DeoR_CS"/>
</dbReference>
<dbReference type="Pfam" id="PF25583">
    <property type="entry name" value="WCX"/>
    <property type="match status" value="1"/>
</dbReference>
<dbReference type="STRING" id="479431.Namu_0367"/>
<keyword evidence="2" id="KW-0238">DNA-binding</keyword>
<keyword evidence="1" id="KW-0805">Transcription regulation</keyword>
<keyword evidence="3" id="KW-0804">Transcription</keyword>
<dbReference type="PROSITE" id="PS52050">
    <property type="entry name" value="WYL"/>
    <property type="match status" value="1"/>
</dbReference>
<dbReference type="Pfam" id="PF08279">
    <property type="entry name" value="HTH_11"/>
    <property type="match status" value="1"/>
</dbReference>
<dbReference type="EMBL" id="CP001737">
    <property type="protein sequence ID" value="ACV76795.1"/>
    <property type="molecule type" value="Genomic_DNA"/>
</dbReference>
<dbReference type="Proteomes" id="UP000002218">
    <property type="component" value="Chromosome"/>
</dbReference>
<reference evidence="5 6" key="2">
    <citation type="journal article" date="2010" name="Stand. Genomic Sci.">
        <title>Complete genome sequence of Nakamurella multipartita type strain (Y-104).</title>
        <authorList>
            <person name="Tice H."/>
            <person name="Mayilraj S."/>
            <person name="Sims D."/>
            <person name="Lapidus A."/>
            <person name="Nolan M."/>
            <person name="Lucas S."/>
            <person name="Glavina Del Rio T."/>
            <person name="Copeland A."/>
            <person name="Cheng J.F."/>
            <person name="Meincke L."/>
            <person name="Bruce D."/>
            <person name="Goodwin L."/>
            <person name="Pitluck S."/>
            <person name="Ivanova N."/>
            <person name="Mavromatis K."/>
            <person name="Ovchinnikova G."/>
            <person name="Pati A."/>
            <person name="Chen A."/>
            <person name="Palaniappan K."/>
            <person name="Land M."/>
            <person name="Hauser L."/>
            <person name="Chang Y.J."/>
            <person name="Jeffries C.D."/>
            <person name="Detter J.C."/>
            <person name="Brettin T."/>
            <person name="Rohde M."/>
            <person name="Goker M."/>
            <person name="Bristow J."/>
            <person name="Eisen J.A."/>
            <person name="Markowitz V."/>
            <person name="Hugenholtz P."/>
            <person name="Kyrpides N.C."/>
            <person name="Klenk H.P."/>
            <person name="Chen F."/>
        </authorList>
    </citation>
    <scope>NUCLEOTIDE SEQUENCE [LARGE SCALE GENOMIC DNA]</scope>
    <source>
        <strain evidence="6">ATCC 700099 / DSM 44233 / CIP 104796 / JCM 9543 / NBRC 105858 / Y-104</strain>
    </source>
</reference>
<dbReference type="InterPro" id="IPR057727">
    <property type="entry name" value="WCX_dom"/>
</dbReference>
<protein>
    <submittedName>
        <fullName evidence="5">Helix-turn-helix type 11 domain protein</fullName>
    </submittedName>
</protein>
<evidence type="ECO:0000313" key="5">
    <source>
        <dbReference type="EMBL" id="ACV76795.1"/>
    </source>
</evidence>
<proteinExistence type="predicted"/>
<gene>
    <name evidence="5" type="ordered locus">Namu_0367</name>
</gene>
<dbReference type="SUPFAM" id="SSF46785">
    <property type="entry name" value="Winged helix' DNA-binding domain"/>
    <property type="match status" value="1"/>
</dbReference>
<dbReference type="InterPro" id="IPR013196">
    <property type="entry name" value="HTH_11"/>
</dbReference>
<dbReference type="InParanoid" id="C8X624"/>
<evidence type="ECO:0000256" key="2">
    <source>
        <dbReference type="ARBA" id="ARBA00023125"/>
    </source>
</evidence>
<dbReference type="RefSeq" id="WP_015745713.1">
    <property type="nucleotide sequence ID" value="NC_013235.1"/>
</dbReference>
<evidence type="ECO:0000256" key="1">
    <source>
        <dbReference type="ARBA" id="ARBA00023015"/>
    </source>
</evidence>
<dbReference type="InterPro" id="IPR026881">
    <property type="entry name" value="WYL_dom"/>
</dbReference>
<sequence precursor="true">MLTSSARLLSLLGLMQSRRRWAGPELAERLGVSDRTVRKDIDRLRSLGYPVDAVRGAGGYYELGVGASMPPLLLDEDEAVAVAVGLRAASGIAGIEETSVRALAKLDAVLPHHLQRQVAAVHEAVVQGPENTGSNVADPVVDAGLLTELSAAIRDRVEVRFDYRADPDSALSAASGAASVVDRRQVEPYRLVSWQRRWYLVARDARTGSWAPYRVDWLTLKTPGGRHFRPVSRPEGEDTAFVLREVAFAGWAVHARVLVDAGADEVLARINPTVGVVEPVDGQHCVLVTGGDSVEVVAVWIGMLGLDFHVEGPPALVQALRVQARRYAAAVPPGE</sequence>
<dbReference type="PANTHER" id="PTHR34580:SF3">
    <property type="entry name" value="PROTEIN PAFB"/>
    <property type="match status" value="1"/>
</dbReference>
<accession>C8X624</accession>
<feature type="domain" description="HTH deoR-type" evidence="4">
    <location>
        <begin position="4"/>
        <end position="62"/>
    </location>
</feature>
<dbReference type="InterPro" id="IPR001034">
    <property type="entry name" value="DeoR_HTH"/>
</dbReference>
<dbReference type="HOGENOM" id="CLU_041141_1_0_11"/>
<dbReference type="OrthoDB" id="3483912at2"/>